<dbReference type="AlphaFoldDB" id="A0A1I4F1B3"/>
<dbReference type="RefSeq" id="WP_092963148.1">
    <property type="nucleotide sequence ID" value="NZ_FOSQ01000020.1"/>
</dbReference>
<dbReference type="GO" id="GO:0010411">
    <property type="term" value="P:xyloglucan metabolic process"/>
    <property type="evidence" value="ECO:0007669"/>
    <property type="project" value="TreeGrafter"/>
</dbReference>
<organism evidence="1 2">
    <name type="scientific">Falsiroseomonas stagni DSM 19981</name>
    <dbReference type="NCBI Taxonomy" id="1123062"/>
    <lineage>
        <taxon>Bacteria</taxon>
        <taxon>Pseudomonadati</taxon>
        <taxon>Pseudomonadota</taxon>
        <taxon>Alphaproteobacteria</taxon>
        <taxon>Acetobacterales</taxon>
        <taxon>Roseomonadaceae</taxon>
        <taxon>Falsiroseomonas</taxon>
    </lineage>
</organism>
<sequence length="360" mass="39055">MAAKYLYAGTAGHSAWFSEDLGQSWVHPNSHSGMYLEARVWGFAAHPATPGRMFAATDMGVYRWDEPKARFTRLPIPEDGAPMEDVWAIAIDPKDPDVLIAGTRPAGFWRSTDAGQSWARMPAPGIADFSTQNMGPTRVTQILFDPVDDGTVWASVEIGSIFVSRDRGLTWSERGNGLVSGDVHGLAVVPLPGGGKAMLATTNRGLHRSEDDGANWVIQDLPTPWPYTRGVTPRADGSGVVFLGSGNGPPGNDGFLLRSRDHGRTWEDAGLPGGVNSTVWCIAADPADPMFLLCCTNLGEVFRSTDGGENWTRLPHVFGELRALLWRSLPDDIRQQPHSITRPVQTAAELNHPMARKHAA</sequence>
<evidence type="ECO:0000313" key="2">
    <source>
        <dbReference type="Proteomes" id="UP000199473"/>
    </source>
</evidence>
<dbReference type="SUPFAM" id="SSF110296">
    <property type="entry name" value="Oligoxyloglucan reducing end-specific cellobiohydrolase"/>
    <property type="match status" value="1"/>
</dbReference>
<gene>
    <name evidence="1" type="ORF">SAMN02745775_1208</name>
</gene>
<dbReference type="InterPro" id="IPR002860">
    <property type="entry name" value="BNR_rpt"/>
</dbReference>
<proteinExistence type="predicted"/>
<name>A0A1I4F1B3_9PROT</name>
<dbReference type="PANTHER" id="PTHR43739">
    <property type="entry name" value="XYLOGLUCANASE (EUROFUNG)"/>
    <property type="match status" value="1"/>
</dbReference>
<dbReference type="STRING" id="1123062.SAMN02745775_1208"/>
<dbReference type="CDD" id="cd15482">
    <property type="entry name" value="Sialidase_non-viral"/>
    <property type="match status" value="1"/>
</dbReference>
<dbReference type="Pfam" id="PF02012">
    <property type="entry name" value="BNR"/>
    <property type="match status" value="1"/>
</dbReference>
<accession>A0A1I4F1B3</accession>
<dbReference type="Gene3D" id="2.130.10.10">
    <property type="entry name" value="YVTN repeat-like/Quinoprotein amine dehydrogenase"/>
    <property type="match status" value="2"/>
</dbReference>
<dbReference type="InterPro" id="IPR052025">
    <property type="entry name" value="Xyloglucanase_GH74"/>
</dbReference>
<keyword evidence="2" id="KW-1185">Reference proteome</keyword>
<dbReference type="EMBL" id="FOSQ01000020">
    <property type="protein sequence ID" value="SFL10181.1"/>
    <property type="molecule type" value="Genomic_DNA"/>
</dbReference>
<evidence type="ECO:0000313" key="1">
    <source>
        <dbReference type="EMBL" id="SFL10181.1"/>
    </source>
</evidence>
<dbReference type="Proteomes" id="UP000199473">
    <property type="component" value="Unassembled WGS sequence"/>
</dbReference>
<reference evidence="1 2" key="1">
    <citation type="submission" date="2016-10" db="EMBL/GenBank/DDBJ databases">
        <authorList>
            <person name="de Groot N.N."/>
        </authorList>
    </citation>
    <scope>NUCLEOTIDE SEQUENCE [LARGE SCALE GENOMIC DNA]</scope>
    <source>
        <strain evidence="1 2">DSM 19981</strain>
    </source>
</reference>
<dbReference type="PANTHER" id="PTHR43739:SF5">
    <property type="entry name" value="EXO-ALPHA-SIALIDASE"/>
    <property type="match status" value="1"/>
</dbReference>
<dbReference type="OrthoDB" id="9764804at2"/>
<dbReference type="InterPro" id="IPR015943">
    <property type="entry name" value="WD40/YVTN_repeat-like_dom_sf"/>
</dbReference>
<protein>
    <submittedName>
        <fullName evidence="1">BNR/Asp-box repeat-containing protein</fullName>
    </submittedName>
</protein>